<name>A0A9X5GTQ7_9FIRM</name>
<evidence type="ECO:0000313" key="2">
    <source>
        <dbReference type="Proteomes" id="UP001154420"/>
    </source>
</evidence>
<dbReference type="Proteomes" id="UP001154420">
    <property type="component" value="Unassembled WGS sequence"/>
</dbReference>
<comment type="caution">
    <text evidence="1">The sequence shown here is derived from an EMBL/GenBank/DDBJ whole genome shotgun (WGS) entry which is preliminary data.</text>
</comment>
<dbReference type="EMBL" id="QZDT01000033">
    <property type="protein sequence ID" value="NBJ94256.1"/>
    <property type="molecule type" value="Genomic_DNA"/>
</dbReference>
<organism evidence="1 2">
    <name type="scientific">Parablautia muri</name>
    <dbReference type="NCBI Taxonomy" id="2320879"/>
    <lineage>
        <taxon>Bacteria</taxon>
        <taxon>Bacillati</taxon>
        <taxon>Bacillota</taxon>
        <taxon>Clostridia</taxon>
        <taxon>Lachnospirales</taxon>
        <taxon>Lachnospiraceae</taxon>
        <taxon>Parablautia</taxon>
    </lineage>
</organism>
<sequence length="356" mass="40091">MNGRNRMGHNKDSLKKKKCMRYLPVLCLMGCLTLLGGCGRTRENAQKQAEETEKEDVTYTVQREESSLAKWKSDLPEGKTEGVSAPAIRGLCVSMEGKPFFAVSYEPREYKNSFDCWAISVPYESMVSVDTEVMYDYFQMVADLELGRTENISRKQTGIEEGNRSIFVAYYEGQTEAGGQAQPDKGLLYQFGKEDGEGNYYVEAADQIWTVKKAAADELFALHPYDFVLKVVSIVSVETVSKVKIDTGEKEYVMEAEEGGFTFDGRAVDESVFYGLYTELMSIFIEKEIPEDGEGIGGEVLLRVTYQRNNKEAPQITQEYYVYDETYAVARVNETEFFLVSREAVEGLMGEIAGAF</sequence>
<dbReference type="AlphaFoldDB" id="A0A9X5GTQ7"/>
<accession>A0A9X5GTQ7</accession>
<protein>
    <recommendedName>
        <fullName evidence="3">DUF4340 domain-containing protein</fullName>
    </recommendedName>
</protein>
<gene>
    <name evidence="1" type="ORF">D5281_17090</name>
</gene>
<proteinExistence type="predicted"/>
<evidence type="ECO:0000313" key="1">
    <source>
        <dbReference type="EMBL" id="NBJ94256.1"/>
    </source>
</evidence>
<dbReference type="OrthoDB" id="1976218at2"/>
<reference evidence="1" key="1">
    <citation type="submission" date="2018-09" db="EMBL/GenBank/DDBJ databases">
        <title>Murine metabolic-syndrome-specific gut microbial biobank.</title>
        <authorList>
            <person name="Liu C."/>
        </authorList>
    </citation>
    <scope>NUCLEOTIDE SEQUENCE</scope>
    <source>
        <strain evidence="1">D42-62</strain>
    </source>
</reference>
<dbReference type="RefSeq" id="WP_160561292.1">
    <property type="nucleotide sequence ID" value="NZ_QZDT01000033.1"/>
</dbReference>
<keyword evidence="2" id="KW-1185">Reference proteome</keyword>
<evidence type="ECO:0008006" key="3">
    <source>
        <dbReference type="Google" id="ProtNLM"/>
    </source>
</evidence>